<dbReference type="CDD" id="cd02440">
    <property type="entry name" value="AdoMet_MTases"/>
    <property type="match status" value="1"/>
</dbReference>
<dbReference type="Proteomes" id="UP000247459">
    <property type="component" value="Unassembled WGS sequence"/>
</dbReference>
<proteinExistence type="predicted"/>
<accession>A0A2W0CII7</accession>
<organism evidence="2 3">
    <name type="scientific">Paenibacillus illinoisensis</name>
    <dbReference type="NCBI Taxonomy" id="59845"/>
    <lineage>
        <taxon>Bacteria</taxon>
        <taxon>Bacillati</taxon>
        <taxon>Bacillota</taxon>
        <taxon>Bacilli</taxon>
        <taxon>Bacillales</taxon>
        <taxon>Paenibacillaceae</taxon>
        <taxon>Paenibacillus</taxon>
    </lineage>
</organism>
<dbReference type="AlphaFoldDB" id="A0A2W0CII7"/>
<sequence>MTHDGMKGQVQQQFGKNAEKYVTSPLHAKGKDLDVLVASSGASPDMHVLDIATGGGHVACALAPLVKQVTALDLTEQMLQVAERFIRKSGYQNVNFVPGDAEHLPFEDDVFDIVTCRIAAHHFPDVFSFLTEAFRVTKPGGRLLLIDNVAPERDEYDQFYNEVEKRRDPSHVRAWRKSEWIRMMEVAEYRVEAMVSFEKTFLFEDWCKRAGLPEADGRELEASMLCAPSVIKKFFRFEEAVPNKLSSFGGESVLIQASKAR</sequence>
<evidence type="ECO:0000313" key="2">
    <source>
        <dbReference type="EMBL" id="PYY28135.1"/>
    </source>
</evidence>
<dbReference type="InterPro" id="IPR029063">
    <property type="entry name" value="SAM-dependent_MTases_sf"/>
</dbReference>
<dbReference type="Gene3D" id="3.40.50.150">
    <property type="entry name" value="Vaccinia Virus protein VP39"/>
    <property type="match status" value="1"/>
</dbReference>
<keyword evidence="2" id="KW-0489">Methyltransferase</keyword>
<reference evidence="2 3" key="1">
    <citation type="submission" date="2018-01" db="EMBL/GenBank/DDBJ databases">
        <title>Genome sequence of the PGP bacterium Paenibacillus illinoisensis E3.</title>
        <authorList>
            <person name="Rolli E."/>
            <person name="Marasco R."/>
            <person name="Bessem C."/>
            <person name="Michoud G."/>
            <person name="Gaiarsa S."/>
            <person name="Borin S."/>
            <person name="Daffonchio D."/>
        </authorList>
    </citation>
    <scope>NUCLEOTIDE SEQUENCE [LARGE SCALE GENOMIC DNA]</scope>
    <source>
        <strain evidence="2 3">E3</strain>
    </source>
</reference>
<dbReference type="InterPro" id="IPR013216">
    <property type="entry name" value="Methyltransf_11"/>
</dbReference>
<name>A0A2W0CII7_9BACL</name>
<dbReference type="PANTHER" id="PTHR43591:SF24">
    <property type="entry name" value="2-METHOXY-6-POLYPRENYL-1,4-BENZOQUINOL METHYLASE, MITOCHONDRIAL"/>
    <property type="match status" value="1"/>
</dbReference>
<dbReference type="GO" id="GO:0008757">
    <property type="term" value="F:S-adenosylmethionine-dependent methyltransferase activity"/>
    <property type="evidence" value="ECO:0007669"/>
    <property type="project" value="InterPro"/>
</dbReference>
<dbReference type="GO" id="GO:0032259">
    <property type="term" value="P:methylation"/>
    <property type="evidence" value="ECO:0007669"/>
    <property type="project" value="UniProtKB-KW"/>
</dbReference>
<dbReference type="RefSeq" id="WP_110759598.1">
    <property type="nucleotide sequence ID" value="NZ_PRLG01000020.1"/>
</dbReference>
<keyword evidence="2" id="KW-0378">Hydrolase</keyword>
<dbReference type="EMBL" id="PRLG01000020">
    <property type="protein sequence ID" value="PYY28135.1"/>
    <property type="molecule type" value="Genomic_DNA"/>
</dbReference>
<evidence type="ECO:0000313" key="3">
    <source>
        <dbReference type="Proteomes" id="UP000247459"/>
    </source>
</evidence>
<gene>
    <name evidence="2" type="primary">yafE</name>
    <name evidence="2" type="ORF">PIL02S_03276</name>
</gene>
<dbReference type="PANTHER" id="PTHR43591">
    <property type="entry name" value="METHYLTRANSFERASE"/>
    <property type="match status" value="1"/>
</dbReference>
<comment type="caution">
    <text evidence="2">The sequence shown here is derived from an EMBL/GenBank/DDBJ whole genome shotgun (WGS) entry which is preliminary data.</text>
</comment>
<evidence type="ECO:0000259" key="1">
    <source>
        <dbReference type="Pfam" id="PF08241"/>
    </source>
</evidence>
<dbReference type="GO" id="GO:0050380">
    <property type="term" value="F:undecaprenyl-diphosphatase activity"/>
    <property type="evidence" value="ECO:0007669"/>
    <property type="project" value="UniProtKB-EC"/>
</dbReference>
<protein>
    <submittedName>
        <fullName evidence="2">Putative SAM-dependent methyltransferase</fullName>
        <ecNumber evidence="2">3.6.1.27</ecNumber>
    </submittedName>
</protein>
<keyword evidence="2" id="KW-0808">Transferase</keyword>
<dbReference type="Pfam" id="PF08241">
    <property type="entry name" value="Methyltransf_11"/>
    <property type="match status" value="1"/>
</dbReference>
<dbReference type="OrthoDB" id="43862at2"/>
<feature type="domain" description="Methyltransferase type 11" evidence="1">
    <location>
        <begin position="49"/>
        <end position="144"/>
    </location>
</feature>
<dbReference type="SUPFAM" id="SSF53335">
    <property type="entry name" value="S-adenosyl-L-methionine-dependent methyltransferases"/>
    <property type="match status" value="1"/>
</dbReference>
<dbReference type="EC" id="3.6.1.27" evidence="2"/>